<reference evidence="1" key="2">
    <citation type="journal article" date="2015" name="Data Brief">
        <title>Shoot transcriptome of the giant reed, Arundo donax.</title>
        <authorList>
            <person name="Barrero R.A."/>
            <person name="Guerrero F.D."/>
            <person name="Moolhuijzen P."/>
            <person name="Goolsby J.A."/>
            <person name="Tidwell J."/>
            <person name="Bellgard S.E."/>
            <person name="Bellgard M.I."/>
        </authorList>
    </citation>
    <scope>NUCLEOTIDE SEQUENCE</scope>
    <source>
        <tissue evidence="1">Shoot tissue taken approximately 20 cm above the soil surface</tissue>
    </source>
</reference>
<accession>A0A0A9H031</accession>
<proteinExistence type="predicted"/>
<protein>
    <submittedName>
        <fullName evidence="1">Uncharacterized protein</fullName>
    </submittedName>
</protein>
<name>A0A0A9H031_ARUDO</name>
<sequence length="35" mass="3649">MTADGVASFTVGSTYLKASAENPFHVSLNSSDRST</sequence>
<dbReference type="EMBL" id="GBRH01167794">
    <property type="protein sequence ID" value="JAE30102.1"/>
    <property type="molecule type" value="Transcribed_RNA"/>
</dbReference>
<reference evidence="1" key="1">
    <citation type="submission" date="2014-09" db="EMBL/GenBank/DDBJ databases">
        <authorList>
            <person name="Magalhaes I.L.F."/>
            <person name="Oliveira U."/>
            <person name="Santos F.R."/>
            <person name="Vidigal T.H.D.A."/>
            <person name="Brescovit A.D."/>
            <person name="Santos A.J."/>
        </authorList>
    </citation>
    <scope>NUCLEOTIDE SEQUENCE</scope>
    <source>
        <tissue evidence="1">Shoot tissue taken approximately 20 cm above the soil surface</tissue>
    </source>
</reference>
<organism evidence="1">
    <name type="scientific">Arundo donax</name>
    <name type="common">Giant reed</name>
    <name type="synonym">Donax arundinaceus</name>
    <dbReference type="NCBI Taxonomy" id="35708"/>
    <lineage>
        <taxon>Eukaryota</taxon>
        <taxon>Viridiplantae</taxon>
        <taxon>Streptophyta</taxon>
        <taxon>Embryophyta</taxon>
        <taxon>Tracheophyta</taxon>
        <taxon>Spermatophyta</taxon>
        <taxon>Magnoliopsida</taxon>
        <taxon>Liliopsida</taxon>
        <taxon>Poales</taxon>
        <taxon>Poaceae</taxon>
        <taxon>PACMAD clade</taxon>
        <taxon>Arundinoideae</taxon>
        <taxon>Arundineae</taxon>
        <taxon>Arundo</taxon>
    </lineage>
</organism>
<dbReference type="AlphaFoldDB" id="A0A0A9H031"/>
<evidence type="ECO:0000313" key="1">
    <source>
        <dbReference type="EMBL" id="JAE30102.1"/>
    </source>
</evidence>